<accession>A0A4Z2H0U2</accession>
<name>A0A4Z2H0U2_9TELE</name>
<feature type="compositionally biased region" description="Basic residues" evidence="1">
    <location>
        <begin position="128"/>
        <end position="139"/>
    </location>
</feature>
<evidence type="ECO:0000313" key="3">
    <source>
        <dbReference type="Proteomes" id="UP000314294"/>
    </source>
</evidence>
<protein>
    <submittedName>
        <fullName evidence="2">Uncharacterized protein</fullName>
    </submittedName>
</protein>
<dbReference type="Proteomes" id="UP000314294">
    <property type="component" value="Unassembled WGS sequence"/>
</dbReference>
<dbReference type="AlphaFoldDB" id="A0A4Z2H0U2"/>
<comment type="caution">
    <text evidence="2">The sequence shown here is derived from an EMBL/GenBank/DDBJ whole genome shotgun (WGS) entry which is preliminary data.</text>
</comment>
<proteinExistence type="predicted"/>
<evidence type="ECO:0000313" key="2">
    <source>
        <dbReference type="EMBL" id="TNN59211.1"/>
    </source>
</evidence>
<keyword evidence="3" id="KW-1185">Reference proteome</keyword>
<dbReference type="EMBL" id="SRLO01000361">
    <property type="protein sequence ID" value="TNN59211.1"/>
    <property type="molecule type" value="Genomic_DNA"/>
</dbReference>
<evidence type="ECO:0000256" key="1">
    <source>
        <dbReference type="SAM" id="MobiDB-lite"/>
    </source>
</evidence>
<organism evidence="2 3">
    <name type="scientific">Liparis tanakae</name>
    <name type="common">Tanaka's snailfish</name>
    <dbReference type="NCBI Taxonomy" id="230148"/>
    <lineage>
        <taxon>Eukaryota</taxon>
        <taxon>Metazoa</taxon>
        <taxon>Chordata</taxon>
        <taxon>Craniata</taxon>
        <taxon>Vertebrata</taxon>
        <taxon>Euteleostomi</taxon>
        <taxon>Actinopterygii</taxon>
        <taxon>Neopterygii</taxon>
        <taxon>Teleostei</taxon>
        <taxon>Neoteleostei</taxon>
        <taxon>Acanthomorphata</taxon>
        <taxon>Eupercaria</taxon>
        <taxon>Perciformes</taxon>
        <taxon>Cottioidei</taxon>
        <taxon>Cottales</taxon>
        <taxon>Liparidae</taxon>
        <taxon>Liparis</taxon>
    </lineage>
</organism>
<dbReference type="OrthoDB" id="73890at2759"/>
<feature type="region of interest" description="Disordered" evidence="1">
    <location>
        <begin position="102"/>
        <end position="139"/>
    </location>
</feature>
<sequence length="139" mass="15291">MGCSTPSKSSPASNFKKGGPWTAFLFRVHPCDKQKSNVRKGQNQESKKEACRHELVVLLQHLVSSRRADGQNQPAAGLQLNATKDQQNVFIATRGSPFVQSKQTGCRCRSQRPKPWLPRTAGRGGAPGRRRAGRKGNKL</sequence>
<reference evidence="2 3" key="1">
    <citation type="submission" date="2019-03" db="EMBL/GenBank/DDBJ databases">
        <title>First draft genome of Liparis tanakae, snailfish: a comprehensive survey of snailfish specific genes.</title>
        <authorList>
            <person name="Kim W."/>
            <person name="Song I."/>
            <person name="Jeong J.-H."/>
            <person name="Kim D."/>
            <person name="Kim S."/>
            <person name="Ryu S."/>
            <person name="Song J.Y."/>
            <person name="Lee S.K."/>
        </authorList>
    </citation>
    <scope>NUCLEOTIDE SEQUENCE [LARGE SCALE GENOMIC DNA]</scope>
    <source>
        <tissue evidence="2">Muscle</tissue>
    </source>
</reference>
<gene>
    <name evidence="2" type="ORF">EYF80_030584</name>
</gene>